<name>A0ABS0A0P4_9FIRM</name>
<accession>A0ABS0A0P4</accession>
<organism evidence="2 3">
    <name type="scientific">Fusibacter ferrireducens</name>
    <dbReference type="NCBI Taxonomy" id="2785058"/>
    <lineage>
        <taxon>Bacteria</taxon>
        <taxon>Bacillati</taxon>
        <taxon>Bacillota</taxon>
        <taxon>Clostridia</taxon>
        <taxon>Eubacteriales</taxon>
        <taxon>Eubacteriales Family XII. Incertae Sedis</taxon>
        <taxon>Fusibacter</taxon>
    </lineage>
</organism>
<feature type="coiled-coil region" evidence="1">
    <location>
        <begin position="63"/>
        <end position="90"/>
    </location>
</feature>
<proteinExistence type="predicted"/>
<evidence type="ECO:0000313" key="3">
    <source>
        <dbReference type="Proteomes" id="UP000614200"/>
    </source>
</evidence>
<reference evidence="2 3" key="1">
    <citation type="submission" date="2020-11" db="EMBL/GenBank/DDBJ databases">
        <title>Fusibacter basophilias sp. nov.</title>
        <authorList>
            <person name="Qiu D."/>
        </authorList>
    </citation>
    <scope>NUCLEOTIDE SEQUENCE [LARGE SCALE GENOMIC DNA]</scope>
    <source>
        <strain evidence="2 3">Q10-2</strain>
    </source>
</reference>
<keyword evidence="3" id="KW-1185">Reference proteome</keyword>
<evidence type="ECO:0000313" key="2">
    <source>
        <dbReference type="EMBL" id="MBF4695449.1"/>
    </source>
</evidence>
<gene>
    <name evidence="2" type="ORF">ISU02_20325</name>
</gene>
<dbReference type="EMBL" id="JADKNH010000016">
    <property type="protein sequence ID" value="MBF4695449.1"/>
    <property type="molecule type" value="Genomic_DNA"/>
</dbReference>
<evidence type="ECO:0000256" key="1">
    <source>
        <dbReference type="SAM" id="Coils"/>
    </source>
</evidence>
<comment type="caution">
    <text evidence="2">The sequence shown here is derived from an EMBL/GenBank/DDBJ whole genome shotgun (WGS) entry which is preliminary data.</text>
</comment>
<keyword evidence="1" id="KW-0175">Coiled coil</keyword>
<dbReference type="Proteomes" id="UP000614200">
    <property type="component" value="Unassembled WGS sequence"/>
</dbReference>
<sequence>MARMLGVSKVTIYKKINKNKKTLKTHIHTRSNITYIDDEGVQIIKDSIEVVTPYLLNDDTDLAEFKRNSLKDLNEAIDILSHQIEIKKNQINRKDEIIESYKSILKSNRGKIQYLESKLSEL</sequence>
<dbReference type="RefSeq" id="WP_194703688.1">
    <property type="nucleotide sequence ID" value="NZ_JADKNH010000016.1"/>
</dbReference>
<protein>
    <submittedName>
        <fullName evidence="2">Uncharacterized protein</fullName>
    </submittedName>
</protein>